<feature type="domain" description="Gamma-butyrobetaine hydroxylase-like N-terminal" evidence="3">
    <location>
        <begin position="10"/>
        <end position="100"/>
    </location>
</feature>
<dbReference type="PANTHER" id="PTHR35303:SF8">
    <property type="entry name" value="GAMMA-BUTYROBETAINE HYDROXYLASE-LIKE N-TERMINAL DOMAIN-CONTAINING PROTEIN"/>
    <property type="match status" value="1"/>
</dbReference>
<gene>
    <name evidence="4" type="ORF">NM125_13205</name>
</gene>
<evidence type="ECO:0000256" key="2">
    <source>
        <dbReference type="ARBA" id="ARBA00023004"/>
    </source>
</evidence>
<comment type="caution">
    <text evidence="4">The sequence shown here is derived from an EMBL/GenBank/DDBJ whole genome shotgun (WGS) entry which is preliminary data.</text>
</comment>
<evidence type="ECO:0000259" key="3">
    <source>
        <dbReference type="Pfam" id="PF06155"/>
    </source>
</evidence>
<dbReference type="Proteomes" id="UP001139125">
    <property type="component" value="Unassembled WGS sequence"/>
</dbReference>
<dbReference type="InterPro" id="IPR038492">
    <property type="entry name" value="GBBH-like_N_sf"/>
</dbReference>
<dbReference type="Gene3D" id="3.30.2020.30">
    <property type="match status" value="1"/>
</dbReference>
<evidence type="ECO:0000256" key="1">
    <source>
        <dbReference type="ARBA" id="ARBA00022723"/>
    </source>
</evidence>
<dbReference type="AlphaFoldDB" id="A0A9X2L589"/>
<evidence type="ECO:0000313" key="5">
    <source>
        <dbReference type="Proteomes" id="UP001139125"/>
    </source>
</evidence>
<organism evidence="4 5">
    <name type="scientific">Gracilimonas sediminicola</name>
    <dbReference type="NCBI Taxonomy" id="2952158"/>
    <lineage>
        <taxon>Bacteria</taxon>
        <taxon>Pseudomonadati</taxon>
        <taxon>Balneolota</taxon>
        <taxon>Balneolia</taxon>
        <taxon>Balneolales</taxon>
        <taxon>Balneolaceae</taxon>
        <taxon>Gracilimonas</taxon>
    </lineage>
</organism>
<evidence type="ECO:0000313" key="4">
    <source>
        <dbReference type="EMBL" id="MCP9292539.1"/>
    </source>
</evidence>
<name>A0A9X2L589_9BACT</name>
<keyword evidence="2" id="KW-0408">Iron</keyword>
<reference evidence="4" key="1">
    <citation type="submission" date="2022-06" db="EMBL/GenBank/DDBJ databases">
        <title>Gracilimonas sp. CAU 1638 isolated from sea sediment.</title>
        <authorList>
            <person name="Kim W."/>
        </authorList>
    </citation>
    <scope>NUCLEOTIDE SEQUENCE</scope>
    <source>
        <strain evidence="4">CAU 1638</strain>
    </source>
</reference>
<proteinExistence type="predicted"/>
<dbReference type="Pfam" id="PF06155">
    <property type="entry name" value="GBBH-like_N"/>
    <property type="match status" value="1"/>
</dbReference>
<dbReference type="InterPro" id="IPR010376">
    <property type="entry name" value="GBBH-like_N"/>
</dbReference>
<protein>
    <submittedName>
        <fullName evidence="4">DUF971 domain-containing protein</fullName>
    </submittedName>
</protein>
<accession>A0A9X2L589</accession>
<keyword evidence="5" id="KW-1185">Reference proteome</keyword>
<sequence>MDASTTPTGIEVSNKDQVLEISWEDGHTTVFPLYGLRKNCPCVMCRGGHGSMGDFEPEAFFEENPSRIEIRNLEQVGNHAIQITWGDGHNSGMYQWKTLRWLDPENHRPGDNEE</sequence>
<dbReference type="PANTHER" id="PTHR35303">
    <property type="entry name" value="OS02G0197800 PROTEIN"/>
    <property type="match status" value="1"/>
</dbReference>
<dbReference type="GO" id="GO:0046872">
    <property type="term" value="F:metal ion binding"/>
    <property type="evidence" value="ECO:0007669"/>
    <property type="project" value="UniProtKB-KW"/>
</dbReference>
<dbReference type="EMBL" id="JANDBC010000003">
    <property type="protein sequence ID" value="MCP9292539.1"/>
    <property type="molecule type" value="Genomic_DNA"/>
</dbReference>
<dbReference type="RefSeq" id="WP_255135430.1">
    <property type="nucleotide sequence ID" value="NZ_JANDBC010000003.1"/>
</dbReference>
<keyword evidence="1" id="KW-0479">Metal-binding</keyword>